<evidence type="ECO:0000256" key="10">
    <source>
        <dbReference type="ARBA" id="ARBA00023242"/>
    </source>
</evidence>
<sequence>MSDAQSSFNTQLASVMESLLAAAVCEISRIFEGSLSDSRAEVAQGREEVVLLKRKLEALEGRLKEASAVGGTGTGVTFDPSTFAQVLDAGARPPACLLEGAPLPKGEIGPQEGQEVACQVKTELQVKELESVSFTQGCAELDRVYVKEESTGEDLEPQSVETAGVQGVTAQLRPASNMAHLQPASDASPEAVADSTVTWTIIPGAGPSPVLAQKLQRGLSANGLERVPRQLFSSRPGCVVKGRGGIVLGGSTAGGSGYGARTRLRPALSHAQHNGRTHGPAPDHIPKSTPSHAHRTAPDHAPSSSSPAPEGSPNNGWAGETRLACPGGLESPAQPGHPPPGRQEEAAGPQGGFVGSTYATTHSVPAAQRYHLSTQLPAPCTGGAVRGSRPNTCVIAKVKLKHHLTAMARERPYGCPYCGKAFFYPSQQRRHLLRHTGERLYPCAQCEKSFVTPSELSVHIRVHTGEKPYSCLQCGKRFNRTGNLRAHERDVHLGKRPFSCAECGKTFAQKGNLRTHQQRVHQAQRPLPNT</sequence>
<evidence type="ECO:0000313" key="15">
    <source>
        <dbReference type="EMBL" id="KAJ8382439.1"/>
    </source>
</evidence>
<dbReference type="GO" id="GO:0000978">
    <property type="term" value="F:RNA polymerase II cis-regulatory region sequence-specific DNA binding"/>
    <property type="evidence" value="ECO:0007669"/>
    <property type="project" value="TreeGrafter"/>
</dbReference>
<comment type="caution">
    <text evidence="15">The sequence shown here is derived from an EMBL/GenBank/DDBJ whole genome shotgun (WGS) entry which is preliminary data.</text>
</comment>
<evidence type="ECO:0000256" key="12">
    <source>
        <dbReference type="SAM" id="Coils"/>
    </source>
</evidence>
<dbReference type="InterPro" id="IPR013087">
    <property type="entry name" value="Znf_C2H2_type"/>
</dbReference>
<proteinExistence type="inferred from homology"/>
<keyword evidence="7" id="KW-0805">Transcription regulation</keyword>
<feature type="domain" description="C2H2-type" evidence="14">
    <location>
        <begin position="469"/>
        <end position="497"/>
    </location>
</feature>
<dbReference type="InterPro" id="IPR050589">
    <property type="entry name" value="Ikaros_C2H2-ZF"/>
</dbReference>
<keyword evidence="3" id="KW-0479">Metal-binding</keyword>
<dbReference type="GO" id="GO:0005634">
    <property type="term" value="C:nucleus"/>
    <property type="evidence" value="ECO:0007669"/>
    <property type="project" value="UniProtKB-SubCell"/>
</dbReference>
<keyword evidence="5 11" id="KW-0863">Zinc-finger</keyword>
<reference evidence="15" key="1">
    <citation type="journal article" date="2023" name="Science">
        <title>Genome structures resolve the early diversification of teleost fishes.</title>
        <authorList>
            <person name="Parey E."/>
            <person name="Louis A."/>
            <person name="Montfort J."/>
            <person name="Bouchez O."/>
            <person name="Roques C."/>
            <person name="Iampietro C."/>
            <person name="Lluch J."/>
            <person name="Castinel A."/>
            <person name="Donnadieu C."/>
            <person name="Desvignes T."/>
            <person name="Floi Bucao C."/>
            <person name="Jouanno E."/>
            <person name="Wen M."/>
            <person name="Mejri S."/>
            <person name="Dirks R."/>
            <person name="Jansen H."/>
            <person name="Henkel C."/>
            <person name="Chen W.J."/>
            <person name="Zahm M."/>
            <person name="Cabau C."/>
            <person name="Klopp C."/>
            <person name="Thompson A.W."/>
            <person name="Robinson-Rechavi M."/>
            <person name="Braasch I."/>
            <person name="Lecointre G."/>
            <person name="Bobe J."/>
            <person name="Postlethwait J.H."/>
            <person name="Berthelot C."/>
            <person name="Roest Crollius H."/>
            <person name="Guiguen Y."/>
        </authorList>
    </citation>
    <scope>NUCLEOTIDE SEQUENCE</scope>
    <source>
        <strain evidence="15">WJC10195</strain>
    </source>
</reference>
<dbReference type="FunFam" id="3.30.160.60:FF:000358">
    <property type="entry name" value="zinc finger protein 24"/>
    <property type="match status" value="1"/>
</dbReference>
<evidence type="ECO:0000256" key="3">
    <source>
        <dbReference type="ARBA" id="ARBA00022723"/>
    </source>
</evidence>
<evidence type="ECO:0000256" key="9">
    <source>
        <dbReference type="ARBA" id="ARBA00023163"/>
    </source>
</evidence>
<keyword evidence="12" id="KW-0175">Coiled coil</keyword>
<protein>
    <recommendedName>
        <fullName evidence="14">C2H2-type domain-containing protein</fullName>
    </recommendedName>
</protein>
<dbReference type="PROSITE" id="PS50157">
    <property type="entry name" value="ZINC_FINGER_C2H2_2"/>
    <property type="match status" value="4"/>
</dbReference>
<comment type="similarity">
    <text evidence="2">Belongs to the krueppel C2H2-type zinc-finger protein family.</text>
</comment>
<dbReference type="Proteomes" id="UP001152622">
    <property type="component" value="Chromosome 1"/>
</dbReference>
<dbReference type="PANTHER" id="PTHR24404:SF114">
    <property type="entry name" value="KLUMPFUSS, ISOFORM B-RELATED"/>
    <property type="match status" value="1"/>
</dbReference>
<evidence type="ECO:0000256" key="2">
    <source>
        <dbReference type="ARBA" id="ARBA00006991"/>
    </source>
</evidence>
<dbReference type="Pfam" id="PF00096">
    <property type="entry name" value="zf-C2H2"/>
    <property type="match status" value="4"/>
</dbReference>
<dbReference type="SUPFAM" id="SSF57667">
    <property type="entry name" value="beta-beta-alpha zinc fingers"/>
    <property type="match status" value="2"/>
</dbReference>
<evidence type="ECO:0000259" key="14">
    <source>
        <dbReference type="PROSITE" id="PS50157"/>
    </source>
</evidence>
<dbReference type="FunFam" id="3.30.160.60:FF:001437">
    <property type="entry name" value="Zinc finger protein 594"/>
    <property type="match status" value="1"/>
</dbReference>
<dbReference type="EMBL" id="JAINUF010000001">
    <property type="protein sequence ID" value="KAJ8382439.1"/>
    <property type="molecule type" value="Genomic_DNA"/>
</dbReference>
<evidence type="ECO:0000256" key="5">
    <source>
        <dbReference type="ARBA" id="ARBA00022771"/>
    </source>
</evidence>
<feature type="domain" description="C2H2-type" evidence="14">
    <location>
        <begin position="498"/>
        <end position="526"/>
    </location>
</feature>
<keyword evidence="10" id="KW-0539">Nucleus</keyword>
<evidence type="ECO:0000256" key="4">
    <source>
        <dbReference type="ARBA" id="ARBA00022737"/>
    </source>
</evidence>
<accession>A0A9Q1JGA0</accession>
<dbReference type="PANTHER" id="PTHR24404">
    <property type="entry name" value="ZINC FINGER PROTEIN"/>
    <property type="match status" value="1"/>
</dbReference>
<keyword evidence="6" id="KW-0862">Zinc</keyword>
<organism evidence="15 16">
    <name type="scientific">Synaphobranchus kaupii</name>
    <name type="common">Kaup's arrowtooth eel</name>
    <dbReference type="NCBI Taxonomy" id="118154"/>
    <lineage>
        <taxon>Eukaryota</taxon>
        <taxon>Metazoa</taxon>
        <taxon>Chordata</taxon>
        <taxon>Craniata</taxon>
        <taxon>Vertebrata</taxon>
        <taxon>Euteleostomi</taxon>
        <taxon>Actinopterygii</taxon>
        <taxon>Neopterygii</taxon>
        <taxon>Teleostei</taxon>
        <taxon>Anguilliformes</taxon>
        <taxon>Synaphobranchidae</taxon>
        <taxon>Synaphobranchus</taxon>
    </lineage>
</organism>
<dbReference type="SMART" id="SM00355">
    <property type="entry name" value="ZnF_C2H2"/>
    <property type="match status" value="4"/>
</dbReference>
<dbReference type="GO" id="GO:0042802">
    <property type="term" value="F:identical protein binding"/>
    <property type="evidence" value="ECO:0007669"/>
    <property type="project" value="UniProtKB-ARBA"/>
</dbReference>
<feature type="compositionally biased region" description="Low complexity" evidence="13">
    <location>
        <begin position="299"/>
        <end position="313"/>
    </location>
</feature>
<feature type="coiled-coil region" evidence="12">
    <location>
        <begin position="42"/>
        <end position="69"/>
    </location>
</feature>
<dbReference type="InterPro" id="IPR036236">
    <property type="entry name" value="Znf_C2H2_sf"/>
</dbReference>
<feature type="domain" description="C2H2-type" evidence="14">
    <location>
        <begin position="441"/>
        <end position="468"/>
    </location>
</feature>
<keyword evidence="4" id="KW-0677">Repeat</keyword>
<evidence type="ECO:0000256" key="7">
    <source>
        <dbReference type="ARBA" id="ARBA00023015"/>
    </source>
</evidence>
<evidence type="ECO:0000256" key="6">
    <source>
        <dbReference type="ARBA" id="ARBA00022833"/>
    </source>
</evidence>
<evidence type="ECO:0000313" key="16">
    <source>
        <dbReference type="Proteomes" id="UP001152622"/>
    </source>
</evidence>
<evidence type="ECO:0000256" key="1">
    <source>
        <dbReference type="ARBA" id="ARBA00004123"/>
    </source>
</evidence>
<dbReference type="GO" id="GO:0008270">
    <property type="term" value="F:zinc ion binding"/>
    <property type="evidence" value="ECO:0007669"/>
    <property type="project" value="UniProtKB-KW"/>
</dbReference>
<evidence type="ECO:0000256" key="8">
    <source>
        <dbReference type="ARBA" id="ARBA00023125"/>
    </source>
</evidence>
<dbReference type="FunFam" id="3.30.160.60:FF:000508">
    <property type="entry name" value="Myeloid zinc finger 1"/>
    <property type="match status" value="1"/>
</dbReference>
<dbReference type="Gene3D" id="3.30.160.60">
    <property type="entry name" value="Classic Zinc Finger"/>
    <property type="match status" value="4"/>
</dbReference>
<keyword evidence="9" id="KW-0804">Transcription</keyword>
<dbReference type="GO" id="GO:0003700">
    <property type="term" value="F:DNA-binding transcription factor activity"/>
    <property type="evidence" value="ECO:0007669"/>
    <property type="project" value="TreeGrafter"/>
</dbReference>
<feature type="region of interest" description="Disordered" evidence="13">
    <location>
        <begin position="269"/>
        <end position="358"/>
    </location>
</feature>
<keyword evidence="8" id="KW-0238">DNA-binding</keyword>
<keyword evidence="16" id="KW-1185">Reference proteome</keyword>
<dbReference type="GO" id="GO:0006357">
    <property type="term" value="P:regulation of transcription by RNA polymerase II"/>
    <property type="evidence" value="ECO:0007669"/>
    <property type="project" value="TreeGrafter"/>
</dbReference>
<gene>
    <name evidence="15" type="ORF">SKAU_G00032170</name>
</gene>
<comment type="subcellular location">
    <subcellularLocation>
        <location evidence="1">Nucleus</location>
    </subcellularLocation>
</comment>
<feature type="domain" description="C2H2-type" evidence="14">
    <location>
        <begin position="413"/>
        <end position="440"/>
    </location>
</feature>
<evidence type="ECO:0000256" key="11">
    <source>
        <dbReference type="PROSITE-ProRule" id="PRU00042"/>
    </source>
</evidence>
<dbReference type="AlphaFoldDB" id="A0A9Q1JGA0"/>
<name>A0A9Q1JGA0_SYNKA</name>
<evidence type="ECO:0000256" key="13">
    <source>
        <dbReference type="SAM" id="MobiDB-lite"/>
    </source>
</evidence>
<dbReference type="PROSITE" id="PS00028">
    <property type="entry name" value="ZINC_FINGER_C2H2_1"/>
    <property type="match status" value="4"/>
</dbReference>
<dbReference type="OrthoDB" id="3437960at2759"/>